<name>A0AAJ2SCM7_9FLAO</name>
<evidence type="ECO:0000313" key="4">
    <source>
        <dbReference type="Proteomes" id="UP001278738"/>
    </source>
</evidence>
<dbReference type="AlphaFoldDB" id="A0AAJ2SCM7"/>
<dbReference type="RefSeq" id="WP_229973664.1">
    <property type="nucleotide sequence ID" value="NZ_CP087133.1"/>
</dbReference>
<dbReference type="EMBL" id="JAWXVH010000002">
    <property type="protein sequence ID" value="MDX6185362.1"/>
    <property type="molecule type" value="Genomic_DNA"/>
</dbReference>
<evidence type="ECO:0000313" key="1">
    <source>
        <dbReference type="EMBL" id="MDX6181604.1"/>
    </source>
</evidence>
<sequence length="432" mass="47758">MRKLYILFFILFSSVFFGQTYSITLRYRANGAGCHAAGYNWSFYGNTTSLASFSDGGNSMDVPTTYTTYANVANYLSFKLYLSNSCVPLGAATKDCNDNNSSEVTTINLIKGAYLGLNGCNGGVSVDKFIPNVNIKNLDVANPTEVCAGFQLGLAAFPDGFPAEAYHWQYSSDNMITWVDVPATINGVRTNDIKTVNFSMQDILGTNHANFLDKQIYFRLGYTQTRAFSSPIAIKYSSCAPVVKQVVYIAPKCNGDNVQQIDVYFNRNLKPNEDIFPLYLKNEDPTKTSPLFQLPSPVTSLNFDTATNWYTYSFINPGVLENNNSYTIKYQARLSGEPAGSLQSSQTPFVYTDPPKMQFKITGQTQPTCFGGQDGTIDIEILSGTSPYNFYVDNVLTAASKIDNLHYKITSLKANHLGYKIKVTDTNGCIEK</sequence>
<dbReference type="EMBL" id="JAWXVG010000002">
    <property type="protein sequence ID" value="MDX6181604.1"/>
    <property type="molecule type" value="Genomic_DNA"/>
</dbReference>
<proteinExistence type="predicted"/>
<gene>
    <name evidence="1" type="ORF">SGQ18_05525</name>
    <name evidence="2" type="ORF">SGQ44_06310</name>
</gene>
<dbReference type="Proteomes" id="UP001270053">
    <property type="component" value="Unassembled WGS sequence"/>
</dbReference>
<dbReference type="Proteomes" id="UP001278738">
    <property type="component" value="Unassembled WGS sequence"/>
</dbReference>
<comment type="caution">
    <text evidence="2">The sequence shown here is derived from an EMBL/GenBank/DDBJ whole genome shotgun (WGS) entry which is preliminary data.</text>
</comment>
<evidence type="ECO:0000313" key="2">
    <source>
        <dbReference type="EMBL" id="MDX6185362.1"/>
    </source>
</evidence>
<reference evidence="2 4" key="1">
    <citation type="submission" date="2023-11" db="EMBL/GenBank/DDBJ databases">
        <title>Unpublished Manusciprt.</title>
        <authorList>
            <person name="Saticioglu I.B."/>
            <person name="Ay H."/>
            <person name="Ajmi N."/>
            <person name="Altun S."/>
            <person name="Duman M."/>
        </authorList>
    </citation>
    <scope>NUCLEOTIDE SEQUENCE</scope>
    <source>
        <strain evidence="1 4">Fl-33</strain>
        <strain evidence="2">Fl-77</strain>
    </source>
</reference>
<protein>
    <submittedName>
        <fullName evidence="2">SprB repeat-containing protein</fullName>
    </submittedName>
</protein>
<keyword evidence="4" id="KW-1185">Reference proteome</keyword>
<organism evidence="2 3">
    <name type="scientific">Flavobacterium flavipigmentatum</name>
    <dbReference type="NCBI Taxonomy" id="2893884"/>
    <lineage>
        <taxon>Bacteria</taxon>
        <taxon>Pseudomonadati</taxon>
        <taxon>Bacteroidota</taxon>
        <taxon>Flavobacteriia</taxon>
        <taxon>Flavobacteriales</taxon>
        <taxon>Flavobacteriaceae</taxon>
        <taxon>Flavobacterium</taxon>
    </lineage>
</organism>
<evidence type="ECO:0000313" key="3">
    <source>
        <dbReference type="Proteomes" id="UP001270053"/>
    </source>
</evidence>
<accession>A0AAJ2SCM7</accession>